<proteinExistence type="inferred from homology"/>
<evidence type="ECO:0000259" key="8">
    <source>
        <dbReference type="Pfam" id="PF02554"/>
    </source>
</evidence>
<evidence type="ECO:0000256" key="5">
    <source>
        <dbReference type="ARBA" id="ARBA00022989"/>
    </source>
</evidence>
<evidence type="ECO:0000256" key="6">
    <source>
        <dbReference type="ARBA" id="ARBA00023136"/>
    </source>
</evidence>
<feature type="transmembrane region" description="Helical" evidence="7">
    <location>
        <begin position="373"/>
        <end position="392"/>
    </location>
</feature>
<feature type="transmembrane region" description="Helical" evidence="7">
    <location>
        <begin position="242"/>
        <end position="260"/>
    </location>
</feature>
<dbReference type="Pfam" id="PF02554">
    <property type="entry name" value="CstA"/>
    <property type="match status" value="2"/>
</dbReference>
<dbReference type="PANTHER" id="PTHR30252:SF4">
    <property type="entry name" value="CARBON STARVATION"/>
    <property type="match status" value="1"/>
</dbReference>
<feature type="domain" description="CstA N-terminal" evidence="8">
    <location>
        <begin position="149"/>
        <end position="312"/>
    </location>
</feature>
<feature type="transmembrane region" description="Helical" evidence="7">
    <location>
        <begin position="164"/>
        <end position="183"/>
    </location>
</feature>
<feature type="domain" description="CstA N-terminal" evidence="8">
    <location>
        <begin position="1"/>
        <end position="143"/>
    </location>
</feature>
<accession>A0AAF0AJS0</accession>
<dbReference type="InterPro" id="IPR051605">
    <property type="entry name" value="CstA"/>
</dbReference>
<organism evidence="9 10">
    <name type="scientific">Denitrificimonas caeni</name>
    <dbReference type="NCBI Taxonomy" id="521720"/>
    <lineage>
        <taxon>Bacteria</taxon>
        <taxon>Pseudomonadati</taxon>
        <taxon>Pseudomonadota</taxon>
        <taxon>Gammaproteobacteria</taxon>
        <taxon>Pseudomonadales</taxon>
        <taxon>Pseudomonadaceae</taxon>
        <taxon>Denitrificimonas</taxon>
    </lineage>
</organism>
<feature type="transmembrane region" description="Helical" evidence="7">
    <location>
        <begin position="429"/>
        <end position="453"/>
    </location>
</feature>
<evidence type="ECO:0000313" key="10">
    <source>
        <dbReference type="Proteomes" id="UP001212189"/>
    </source>
</evidence>
<dbReference type="PANTHER" id="PTHR30252">
    <property type="entry name" value="INNER MEMBRANE PEPTIDE TRANSPORTER"/>
    <property type="match status" value="1"/>
</dbReference>
<keyword evidence="5 7" id="KW-1133">Transmembrane helix</keyword>
<name>A0AAF0AJS0_9GAMM</name>
<evidence type="ECO:0000313" key="9">
    <source>
        <dbReference type="EMBL" id="WBE24641.1"/>
    </source>
</evidence>
<dbReference type="Proteomes" id="UP001212189">
    <property type="component" value="Chromosome"/>
</dbReference>
<feature type="transmembrane region" description="Helical" evidence="7">
    <location>
        <begin position="459"/>
        <end position="477"/>
    </location>
</feature>
<dbReference type="InterPro" id="IPR003706">
    <property type="entry name" value="CstA_N"/>
</dbReference>
<evidence type="ECO:0000256" key="7">
    <source>
        <dbReference type="SAM" id="Phobius"/>
    </source>
</evidence>
<dbReference type="KEGG" id="dce:O6P33_09725"/>
<dbReference type="GO" id="GO:0005886">
    <property type="term" value="C:plasma membrane"/>
    <property type="evidence" value="ECO:0007669"/>
    <property type="project" value="UniProtKB-SubCell"/>
</dbReference>
<comment type="similarity">
    <text evidence="2">Belongs to the peptide transporter carbon starvation (CstA) (TC 2.A.114) family.</text>
</comment>
<feature type="transmembrane region" description="Helical" evidence="7">
    <location>
        <begin position="118"/>
        <end position="144"/>
    </location>
</feature>
<dbReference type="AlphaFoldDB" id="A0AAF0AJS0"/>
<keyword evidence="10" id="KW-1185">Reference proteome</keyword>
<evidence type="ECO:0000256" key="3">
    <source>
        <dbReference type="ARBA" id="ARBA00022475"/>
    </source>
</evidence>
<dbReference type="RefSeq" id="WP_269817584.1">
    <property type="nucleotide sequence ID" value="NZ_CP114976.1"/>
</dbReference>
<feature type="transmembrane region" description="Helical" evidence="7">
    <location>
        <begin position="281"/>
        <end position="304"/>
    </location>
</feature>
<protein>
    <submittedName>
        <fullName evidence="9">Carbon starvation protein A</fullName>
    </submittedName>
</protein>
<gene>
    <name evidence="9" type="ORF">O6P33_09725</name>
</gene>
<comment type="subcellular location">
    <subcellularLocation>
        <location evidence="1">Cell membrane</location>
        <topology evidence="1">Multi-pass membrane protein</topology>
    </subcellularLocation>
</comment>
<feature type="transmembrane region" description="Helical" evidence="7">
    <location>
        <begin position="190"/>
        <end position="211"/>
    </location>
</feature>
<reference evidence="9 10" key="1">
    <citation type="submission" date="2022-12" db="EMBL/GenBank/DDBJ databases">
        <title>Coexistence and Characterization of a Novel Tigecycline Resistance gene tet(X) variant and blaNDM-1 in a Pseudomonas caeni Isolate of Chicken Origin.</title>
        <authorList>
            <person name="Lu X."/>
            <person name="Zhang L."/>
            <person name="Li R."/>
            <person name="Wang Z."/>
        </authorList>
    </citation>
    <scope>NUCLEOTIDE SEQUENCE [LARGE SCALE GENOMIC DNA]</scope>
    <source>
        <strain evidence="9 10">CE14</strain>
    </source>
</reference>
<feature type="transmembrane region" description="Helical" evidence="7">
    <location>
        <begin position="398"/>
        <end position="417"/>
    </location>
</feature>
<evidence type="ECO:0000256" key="4">
    <source>
        <dbReference type="ARBA" id="ARBA00022692"/>
    </source>
</evidence>
<sequence>MLIFFISITLLILGYVVYSPFVEKQAGIDPTAITPQERLSDGVDYVPISPARAFLIQFLNIAGVGPIFGPILGALYGPIALVWIVIGNVLGGAVHDYFSGVMSLKEDGKSLPEIAGNYYNIVFKGFMLLFTCMLLFFVGVVFIMSPAGLLSNLSFFEGTFLAGNTFWVLVILGYYFFATLLPIDKIITRLYPLFGLLMIVMTVSIAVALLFNAPHLAEVNDIFSYFHDSHDHGLLEPNPDGLPVWPLLFVTITCGAISGFHSTQSPMIARCLTNEKYARPVFYGSMVCEGLVACVWALAGIAAFPEGYVGLKAMLDLGGPGLVVNHIATSYLGVIGGVMAILAVAIFPITSGDTAFRSLRLTIMDAFNISQTTLHRLALALPLLGVGYLMTFLDFSLIWRYFAFSNMLLSTSVLWLATKYLFDRGTFHWIVSIPAVIGTAISVSYIATASIGLNLPMEYSKWIGVVVAIVGLIGLIIQNHKRTVIAVAKA</sequence>
<keyword evidence="6 7" id="KW-0472">Membrane</keyword>
<keyword evidence="4 7" id="KW-0812">Transmembrane</keyword>
<feature type="transmembrane region" description="Helical" evidence="7">
    <location>
        <begin position="324"/>
        <end position="352"/>
    </location>
</feature>
<feature type="transmembrane region" description="Helical" evidence="7">
    <location>
        <begin position="75"/>
        <end position="98"/>
    </location>
</feature>
<evidence type="ECO:0000256" key="2">
    <source>
        <dbReference type="ARBA" id="ARBA00007755"/>
    </source>
</evidence>
<dbReference type="EMBL" id="CP114976">
    <property type="protein sequence ID" value="WBE24641.1"/>
    <property type="molecule type" value="Genomic_DNA"/>
</dbReference>
<evidence type="ECO:0000256" key="1">
    <source>
        <dbReference type="ARBA" id="ARBA00004651"/>
    </source>
</evidence>
<dbReference type="GO" id="GO:0009267">
    <property type="term" value="P:cellular response to starvation"/>
    <property type="evidence" value="ECO:0007669"/>
    <property type="project" value="InterPro"/>
</dbReference>
<keyword evidence="3" id="KW-1003">Cell membrane</keyword>